<protein>
    <recommendedName>
        <fullName evidence="3">F-box domain-containing protein</fullName>
    </recommendedName>
</protein>
<reference evidence="1" key="1">
    <citation type="submission" date="2022-12" db="EMBL/GenBank/DDBJ databases">
        <authorList>
            <person name="Petersen C."/>
        </authorList>
    </citation>
    <scope>NUCLEOTIDE SEQUENCE</scope>
    <source>
        <strain evidence="1">IBT 17660</strain>
    </source>
</reference>
<keyword evidence="2" id="KW-1185">Reference proteome</keyword>
<evidence type="ECO:0008006" key="3">
    <source>
        <dbReference type="Google" id="ProtNLM"/>
    </source>
</evidence>
<dbReference type="AlphaFoldDB" id="A0A9W9WK61"/>
<gene>
    <name evidence="1" type="ORF">N7530_010320</name>
</gene>
<organism evidence="1 2">
    <name type="scientific">Penicillium desertorum</name>
    <dbReference type="NCBI Taxonomy" id="1303715"/>
    <lineage>
        <taxon>Eukaryota</taxon>
        <taxon>Fungi</taxon>
        <taxon>Dikarya</taxon>
        <taxon>Ascomycota</taxon>
        <taxon>Pezizomycotina</taxon>
        <taxon>Eurotiomycetes</taxon>
        <taxon>Eurotiomycetidae</taxon>
        <taxon>Eurotiales</taxon>
        <taxon>Aspergillaceae</taxon>
        <taxon>Penicillium</taxon>
    </lineage>
</organism>
<evidence type="ECO:0000313" key="1">
    <source>
        <dbReference type="EMBL" id="KAJ5466533.1"/>
    </source>
</evidence>
<comment type="caution">
    <text evidence="1">The sequence shown here is derived from an EMBL/GenBank/DDBJ whole genome shotgun (WGS) entry which is preliminary data.</text>
</comment>
<evidence type="ECO:0000313" key="2">
    <source>
        <dbReference type="Proteomes" id="UP001147760"/>
    </source>
</evidence>
<proteinExistence type="predicted"/>
<dbReference type="EMBL" id="JAPWDO010000006">
    <property type="protein sequence ID" value="KAJ5466533.1"/>
    <property type="molecule type" value="Genomic_DNA"/>
</dbReference>
<name>A0A9W9WK61_9EURO</name>
<dbReference type="OrthoDB" id="4802432at2759"/>
<feature type="non-terminal residue" evidence="1">
    <location>
        <position position="449"/>
    </location>
</feature>
<accession>A0A9W9WK61</accession>
<reference evidence="1" key="2">
    <citation type="journal article" date="2023" name="IMA Fungus">
        <title>Comparative genomic study of the Penicillium genus elucidates a diverse pangenome and 15 lateral gene transfer events.</title>
        <authorList>
            <person name="Petersen C."/>
            <person name="Sorensen T."/>
            <person name="Nielsen M.R."/>
            <person name="Sondergaard T.E."/>
            <person name="Sorensen J.L."/>
            <person name="Fitzpatrick D.A."/>
            <person name="Frisvad J.C."/>
            <person name="Nielsen K.L."/>
        </authorList>
    </citation>
    <scope>NUCLEOTIDE SEQUENCE</scope>
    <source>
        <strain evidence="1">IBT 17660</strain>
    </source>
</reference>
<sequence>RAIRRTWIRTLEFDIIIPCKLLDWTTRQDENYNTSNQVRQGNDFAFQTAIFDLFQTLHSWSQRCRLSLHLGLRVSRDNRWPIMEPEALHFPTASAYHSVDYAGRLLVEPYRARFVKNMPERFLMRVRCIDKLFFLNRNWDKPPRIWTGAVQTIIEHCPTITELELDLNEWVRPDYLQYIQGRRASLSSLFGNIPSSLRVLHYKGSEDGPWKHSMPALNVIPSGIDSMGTNLRNVSTHLRELKLHRTTLSFDFLCPLDGEGEPIIGSLHWPHLKTLEIEDHVYGHWNQGNGLGQWVSNHTPQYRATIENNSWNDRMYDAQRRSGGPSVMDAAQFHRLLISLGYATQRMPCLKSLRFSMECYCQFGLRLQNDADAGMLALLSSVGKQPDNLPRPKNNNAKPSSLIWLCRARYRPDSRVAKAWRFDLDDVRIDSSLGLSSVILPRWPPDKPI</sequence>
<dbReference type="Proteomes" id="UP001147760">
    <property type="component" value="Unassembled WGS sequence"/>
</dbReference>